<dbReference type="EMBL" id="JABWAB010000004">
    <property type="protein sequence ID" value="KAF6052946.1"/>
    <property type="molecule type" value="Genomic_DNA"/>
</dbReference>
<dbReference type="InterPro" id="IPR029021">
    <property type="entry name" value="Prot-tyrosine_phosphatase-like"/>
</dbReference>
<dbReference type="InterPro" id="IPR020422">
    <property type="entry name" value="TYR_PHOSPHATASE_DUAL_dom"/>
</dbReference>
<feature type="domain" description="Tyrosine-protein phosphatase" evidence="6">
    <location>
        <begin position="1"/>
        <end position="145"/>
    </location>
</feature>
<dbReference type="EC" id="3.1.3.48" evidence="2"/>
<dbReference type="AlphaFoldDB" id="A0A8X7TB75"/>
<gene>
    <name evidence="8" type="ORF">FOB60_003202</name>
</gene>
<evidence type="ECO:0000259" key="6">
    <source>
        <dbReference type="PROSITE" id="PS50054"/>
    </source>
</evidence>
<evidence type="ECO:0000256" key="3">
    <source>
        <dbReference type="ARBA" id="ARBA00022801"/>
    </source>
</evidence>
<evidence type="ECO:0000256" key="5">
    <source>
        <dbReference type="PIRSR" id="PIRSR000941-50"/>
    </source>
</evidence>
<dbReference type="SUPFAM" id="SSF52799">
    <property type="entry name" value="(Phosphotyrosine protein) phosphatases II"/>
    <property type="match status" value="1"/>
</dbReference>
<keyword evidence="4" id="KW-0904">Protein phosphatase</keyword>
<sequence length="308" mass="35120">MSVERILGGIFLSSIEPINNQVDFKREYGITHILSVLPGHIDEIYTQNYQHKQIEVTDEETTNLIPYFNECDKFLDEATKNKGKVLVHCANGVSRSVAIIIVYLMKYYKLNFDQALHAVKRKRPDAGPNSAFIDQVKLYESMGFTIDEQNPKYRDYVRNLSLKQDPSGGNLRDITMRKVIADTGSTPPSYDLRCKRCRRVLAHNTDVEDHQAPTSDSRQSQFIKTAPNSRRIVSVQPASKSCSHYFFSEPVGWMREELEKSEIEGKFQCPKCCSKVGGYSWKGSRCSCGKWMVPAIHLQDAKVDSIKH</sequence>
<dbReference type="PROSITE" id="PS50054">
    <property type="entry name" value="TYR_PHOSPHATASE_DUAL"/>
    <property type="match status" value="1"/>
</dbReference>
<protein>
    <recommendedName>
        <fullName evidence="2">protein-tyrosine-phosphatase</fullName>
        <ecNumber evidence="2">3.1.3.48</ecNumber>
    </recommendedName>
</protein>
<accession>A0A8X7TB75</accession>
<dbReference type="InterPro" id="IPR000387">
    <property type="entry name" value="Tyr_Pase_dom"/>
</dbReference>
<dbReference type="GO" id="GO:0005634">
    <property type="term" value="C:nucleus"/>
    <property type="evidence" value="ECO:0007669"/>
    <property type="project" value="TreeGrafter"/>
</dbReference>
<evidence type="ECO:0000256" key="1">
    <source>
        <dbReference type="ARBA" id="ARBA00008601"/>
    </source>
</evidence>
<dbReference type="Pfam" id="PF00782">
    <property type="entry name" value="DSPc"/>
    <property type="match status" value="1"/>
</dbReference>
<dbReference type="PANTHER" id="PTHR45848:SF4">
    <property type="entry name" value="DUAL SPECIFICITY PROTEIN PHOSPHATASE 12"/>
    <property type="match status" value="1"/>
</dbReference>
<feature type="active site" description="Phosphocysteine intermediate" evidence="5">
    <location>
        <position position="89"/>
    </location>
</feature>
<evidence type="ECO:0000259" key="7">
    <source>
        <dbReference type="PROSITE" id="PS50056"/>
    </source>
</evidence>
<dbReference type="GO" id="GO:0008138">
    <property type="term" value="F:protein tyrosine/serine/threonine phosphatase activity"/>
    <property type="evidence" value="ECO:0007669"/>
    <property type="project" value="InterPro"/>
</dbReference>
<proteinExistence type="inferred from homology"/>
<comment type="caution">
    <text evidence="8">The sequence shown here is derived from an EMBL/GenBank/DDBJ whole genome shotgun (WGS) entry which is preliminary data.</text>
</comment>
<dbReference type="PIRSF" id="PIRSF000941">
    <property type="entry name" value="DUSP12"/>
    <property type="match status" value="1"/>
</dbReference>
<dbReference type="PROSITE" id="PS50056">
    <property type="entry name" value="TYR_PHOSPHATASE_2"/>
    <property type="match status" value="1"/>
</dbReference>
<organism evidence="8 9">
    <name type="scientific">Candida parapsilosis</name>
    <name type="common">Yeast</name>
    <dbReference type="NCBI Taxonomy" id="5480"/>
    <lineage>
        <taxon>Eukaryota</taxon>
        <taxon>Fungi</taxon>
        <taxon>Dikarya</taxon>
        <taxon>Ascomycota</taxon>
        <taxon>Saccharomycotina</taxon>
        <taxon>Pichiomycetes</taxon>
        <taxon>Debaryomycetaceae</taxon>
        <taxon>Candida/Lodderomyces clade</taxon>
        <taxon>Candida</taxon>
    </lineage>
</organism>
<reference evidence="8" key="1">
    <citation type="submission" date="2020-03" db="EMBL/GenBank/DDBJ databases">
        <title>FDA dAtabase for Regulatory Grade micrObial Sequences (FDA-ARGOS): Supporting development and validation of Infectious Disease Dx tests.</title>
        <authorList>
            <person name="Campos J."/>
            <person name="Goldberg B."/>
            <person name="Tallon L."/>
            <person name="Sadzewicz L."/>
            <person name="Vavikolanu K."/>
            <person name="Mehta A."/>
            <person name="Aluvathingal J."/>
            <person name="Nadendla S."/>
            <person name="Nandy P."/>
            <person name="Geyer C."/>
            <person name="Yan Y."/>
            <person name="Sichtig H."/>
        </authorList>
    </citation>
    <scope>NUCLEOTIDE SEQUENCE [LARGE SCALE GENOMIC DNA]</scope>
    <source>
        <strain evidence="8">FDAARGOS_652</strain>
    </source>
</reference>
<feature type="domain" description="Tyrosine specific protein phosphatases" evidence="7">
    <location>
        <begin position="72"/>
        <end position="124"/>
    </location>
</feature>
<evidence type="ECO:0000256" key="4">
    <source>
        <dbReference type="ARBA" id="ARBA00022912"/>
    </source>
</evidence>
<dbReference type="Proteomes" id="UP000590412">
    <property type="component" value="Unassembled WGS sequence"/>
</dbReference>
<dbReference type="PANTHER" id="PTHR45848">
    <property type="entry name" value="DUAL SPECIFICITY PROTEIN PHOSPHATASE 12 FAMILY MEMBER"/>
    <property type="match status" value="1"/>
</dbReference>
<keyword evidence="3" id="KW-0378">Hydrolase</keyword>
<dbReference type="InterPro" id="IPR000340">
    <property type="entry name" value="Dual-sp_phosphatase_cat-dom"/>
</dbReference>
<evidence type="ECO:0000313" key="9">
    <source>
        <dbReference type="Proteomes" id="UP000590412"/>
    </source>
</evidence>
<evidence type="ECO:0000313" key="8">
    <source>
        <dbReference type="EMBL" id="KAF6052946.1"/>
    </source>
</evidence>
<dbReference type="SMART" id="SM00195">
    <property type="entry name" value="DSPc"/>
    <property type="match status" value="1"/>
</dbReference>
<comment type="similarity">
    <text evidence="1">Belongs to the protein-tyrosine phosphatase family. Non-receptor class dual specificity subfamily.</text>
</comment>
<dbReference type="InterPro" id="IPR016278">
    <property type="entry name" value="DUSP12"/>
</dbReference>
<name>A0A8X7TB75_CANPA</name>
<dbReference type="CDD" id="cd14518">
    <property type="entry name" value="DSP_fungal_YVH1"/>
    <property type="match status" value="1"/>
</dbReference>
<dbReference type="Gene3D" id="3.90.190.10">
    <property type="entry name" value="Protein tyrosine phosphatase superfamily"/>
    <property type="match status" value="1"/>
</dbReference>
<evidence type="ECO:0000256" key="2">
    <source>
        <dbReference type="ARBA" id="ARBA00013064"/>
    </source>
</evidence>
<dbReference type="GO" id="GO:0004725">
    <property type="term" value="F:protein tyrosine phosphatase activity"/>
    <property type="evidence" value="ECO:0007669"/>
    <property type="project" value="UniProtKB-EC"/>
</dbReference>